<dbReference type="eggNOG" id="COG0745">
    <property type="taxonomic scope" value="Bacteria"/>
</dbReference>
<evidence type="ECO:0000256" key="9">
    <source>
        <dbReference type="PROSITE-ProRule" id="PRU01091"/>
    </source>
</evidence>
<dbReference type="GO" id="GO:0005829">
    <property type="term" value="C:cytosol"/>
    <property type="evidence" value="ECO:0007669"/>
    <property type="project" value="TreeGrafter"/>
</dbReference>
<dbReference type="GO" id="GO:0000976">
    <property type="term" value="F:transcription cis-regulatory region binding"/>
    <property type="evidence" value="ECO:0007669"/>
    <property type="project" value="TreeGrafter"/>
</dbReference>
<dbReference type="FunFam" id="1.10.10.10:FF:000018">
    <property type="entry name" value="DNA-binding response regulator ResD"/>
    <property type="match status" value="1"/>
</dbReference>
<keyword evidence="2 8" id="KW-0597">Phosphoprotein</keyword>
<dbReference type="PROSITE" id="PS50110">
    <property type="entry name" value="RESPONSE_REGULATORY"/>
    <property type="match status" value="1"/>
</dbReference>
<dbReference type="PROSITE" id="PS51755">
    <property type="entry name" value="OMPR_PHOB"/>
    <property type="match status" value="1"/>
</dbReference>
<reference evidence="12 13" key="1">
    <citation type="journal article" date="2009" name="Stand. Genomic Sci.">
        <title>Complete genome sequence of Desulfotomaculum acetoxidans type strain (5575).</title>
        <authorList>
            <person name="Spring S."/>
            <person name="Lapidus A."/>
            <person name="Schroder M."/>
            <person name="Gleim D."/>
            <person name="Sims D."/>
            <person name="Meincke L."/>
            <person name="Glavina Del Rio T."/>
            <person name="Tice H."/>
            <person name="Copeland A."/>
            <person name="Cheng J.F."/>
            <person name="Lucas S."/>
            <person name="Chen F."/>
            <person name="Nolan M."/>
            <person name="Bruce D."/>
            <person name="Goodwin L."/>
            <person name="Pitluck S."/>
            <person name="Ivanova N."/>
            <person name="Mavromatis K."/>
            <person name="Mikhailova N."/>
            <person name="Pati A."/>
            <person name="Chen A."/>
            <person name="Palaniappan K."/>
            <person name="Land M."/>
            <person name="Hauser L."/>
            <person name="Chang Y.J."/>
            <person name="Jeffries C.D."/>
            <person name="Chain P."/>
            <person name="Saunders E."/>
            <person name="Brettin T."/>
            <person name="Detter J.C."/>
            <person name="Goker M."/>
            <person name="Bristow J."/>
            <person name="Eisen J.A."/>
            <person name="Markowitz V."/>
            <person name="Hugenholtz P."/>
            <person name="Kyrpides N.C."/>
            <person name="Klenk H.P."/>
            <person name="Han C."/>
        </authorList>
    </citation>
    <scope>NUCLEOTIDE SEQUENCE [LARGE SCALE GENOMIC DNA]</scope>
    <source>
        <strain evidence="13">ATCC 49208 / DSM 771 / VKM B-1644</strain>
    </source>
</reference>
<dbReference type="Gene3D" id="1.10.10.10">
    <property type="entry name" value="Winged helix-like DNA-binding domain superfamily/Winged helix DNA-binding domain"/>
    <property type="match status" value="1"/>
</dbReference>
<dbReference type="GO" id="GO:0000156">
    <property type="term" value="F:phosphorelay response regulator activity"/>
    <property type="evidence" value="ECO:0007669"/>
    <property type="project" value="TreeGrafter"/>
</dbReference>
<proteinExistence type="predicted"/>
<dbReference type="Pfam" id="PF00486">
    <property type="entry name" value="Trans_reg_C"/>
    <property type="match status" value="1"/>
</dbReference>
<dbReference type="InterPro" id="IPR039420">
    <property type="entry name" value="WalR-like"/>
</dbReference>
<dbReference type="GO" id="GO:0032993">
    <property type="term" value="C:protein-DNA complex"/>
    <property type="evidence" value="ECO:0007669"/>
    <property type="project" value="TreeGrafter"/>
</dbReference>
<evidence type="ECO:0000256" key="3">
    <source>
        <dbReference type="ARBA" id="ARBA00023012"/>
    </source>
</evidence>
<dbReference type="SMART" id="SM00862">
    <property type="entry name" value="Trans_reg_C"/>
    <property type="match status" value="1"/>
</dbReference>
<keyword evidence="4" id="KW-0805">Transcription regulation</keyword>
<feature type="domain" description="OmpR/PhoB-type" evidence="11">
    <location>
        <begin position="129"/>
        <end position="225"/>
    </location>
</feature>
<dbReference type="PANTHER" id="PTHR48111:SF21">
    <property type="entry name" value="DNA-BINDING DUAL MASTER TRANSCRIPTIONAL REGULATOR RPAA"/>
    <property type="match status" value="1"/>
</dbReference>
<gene>
    <name evidence="12" type="ordered locus">Dtox_4198</name>
</gene>
<dbReference type="STRING" id="485916.Dtox_4198"/>
<keyword evidence="6" id="KW-0804">Transcription</keyword>
<keyword evidence="13" id="KW-1185">Reference proteome</keyword>
<dbReference type="InterPro" id="IPR001789">
    <property type="entry name" value="Sig_transdc_resp-reg_receiver"/>
</dbReference>
<evidence type="ECO:0000313" key="12">
    <source>
        <dbReference type="EMBL" id="ACV64866.1"/>
    </source>
</evidence>
<dbReference type="Gene3D" id="3.40.50.2300">
    <property type="match status" value="1"/>
</dbReference>
<evidence type="ECO:0000313" key="13">
    <source>
        <dbReference type="Proteomes" id="UP000002217"/>
    </source>
</evidence>
<dbReference type="FunFam" id="3.40.50.2300:FF:000001">
    <property type="entry name" value="DNA-binding response regulator PhoB"/>
    <property type="match status" value="1"/>
</dbReference>
<feature type="DNA-binding region" description="OmpR/PhoB-type" evidence="9">
    <location>
        <begin position="129"/>
        <end position="225"/>
    </location>
</feature>
<feature type="domain" description="Response regulatory" evidence="10">
    <location>
        <begin position="5"/>
        <end position="118"/>
    </location>
</feature>
<dbReference type="PANTHER" id="PTHR48111">
    <property type="entry name" value="REGULATOR OF RPOS"/>
    <property type="match status" value="1"/>
</dbReference>
<dbReference type="Gene3D" id="6.10.250.690">
    <property type="match status" value="1"/>
</dbReference>
<evidence type="ECO:0000256" key="1">
    <source>
        <dbReference type="ARBA" id="ARBA00018672"/>
    </source>
</evidence>
<organism evidence="12 13">
    <name type="scientific">Desulfofarcimen acetoxidans (strain ATCC 49208 / DSM 771 / KCTC 5769 / VKM B-1644 / 5575)</name>
    <name type="common">Desulfotomaculum acetoxidans</name>
    <dbReference type="NCBI Taxonomy" id="485916"/>
    <lineage>
        <taxon>Bacteria</taxon>
        <taxon>Bacillati</taxon>
        <taxon>Bacillota</taxon>
        <taxon>Clostridia</taxon>
        <taxon>Eubacteriales</taxon>
        <taxon>Peptococcaceae</taxon>
        <taxon>Desulfofarcimen</taxon>
    </lineage>
</organism>
<dbReference type="AlphaFoldDB" id="C8VZC1"/>
<evidence type="ECO:0000256" key="8">
    <source>
        <dbReference type="PROSITE-ProRule" id="PRU00169"/>
    </source>
</evidence>
<dbReference type="SMART" id="SM00448">
    <property type="entry name" value="REC"/>
    <property type="match status" value="1"/>
</dbReference>
<evidence type="ECO:0000256" key="2">
    <source>
        <dbReference type="ARBA" id="ARBA00022553"/>
    </source>
</evidence>
<evidence type="ECO:0000256" key="6">
    <source>
        <dbReference type="ARBA" id="ARBA00023163"/>
    </source>
</evidence>
<keyword evidence="3" id="KW-0902">Two-component regulatory system</keyword>
<name>C8VZC1_DESAS</name>
<dbReference type="HOGENOM" id="CLU_000445_30_4_9"/>
<evidence type="ECO:0000259" key="10">
    <source>
        <dbReference type="PROSITE" id="PS50110"/>
    </source>
</evidence>
<evidence type="ECO:0000256" key="7">
    <source>
        <dbReference type="ARBA" id="ARBA00024867"/>
    </source>
</evidence>
<feature type="modified residue" description="4-aspartylphosphate" evidence="8">
    <location>
        <position position="54"/>
    </location>
</feature>
<dbReference type="EMBL" id="CP001720">
    <property type="protein sequence ID" value="ACV64866.1"/>
    <property type="molecule type" value="Genomic_DNA"/>
</dbReference>
<dbReference type="Proteomes" id="UP000002217">
    <property type="component" value="Chromosome"/>
</dbReference>
<dbReference type="InterPro" id="IPR011006">
    <property type="entry name" value="CheY-like_superfamily"/>
</dbReference>
<accession>C8VZC1</accession>
<sequence length="226" mass="26359">MKNIKILIVDNDRNVRDVIKLLLVNEGFTVDESGDGNEALDIFSIHNYSLISLDVMLPGLDGWTVCKKIRERSNIPIIILTARDEEYAKLLGFELGVDDYITKPFSPKEVVARIKAVLKRANIIPLSEESFLKTDKIRINPSTREVYLDDKELKLTPKEYTLLYHFVKYKDQVFTREELLTEVWGYDFYGDLRTVDTHIKQIREKLGEYKKYISTVWGVGYKFKVR</sequence>
<evidence type="ECO:0000256" key="4">
    <source>
        <dbReference type="ARBA" id="ARBA00023015"/>
    </source>
</evidence>
<dbReference type="KEGG" id="dae:Dtox_4198"/>
<protein>
    <recommendedName>
        <fullName evidence="1">Stage 0 sporulation protein A homolog</fullName>
    </recommendedName>
</protein>
<dbReference type="OrthoDB" id="9790454at2"/>
<keyword evidence="5 9" id="KW-0238">DNA-binding</keyword>
<dbReference type="CDD" id="cd17574">
    <property type="entry name" value="REC_OmpR"/>
    <property type="match status" value="1"/>
</dbReference>
<comment type="function">
    <text evidence="7">May play the central regulatory role in sporulation. It may be an element of the effector pathway responsible for the activation of sporulation genes in response to nutritional stress. Spo0A may act in concert with spo0H (a sigma factor) to control the expression of some genes that are critical to the sporulation process.</text>
</comment>
<dbReference type="SUPFAM" id="SSF52172">
    <property type="entry name" value="CheY-like"/>
    <property type="match status" value="1"/>
</dbReference>
<evidence type="ECO:0000256" key="5">
    <source>
        <dbReference type="ARBA" id="ARBA00023125"/>
    </source>
</evidence>
<evidence type="ECO:0000259" key="11">
    <source>
        <dbReference type="PROSITE" id="PS51755"/>
    </source>
</evidence>
<dbReference type="GO" id="GO:0006355">
    <property type="term" value="P:regulation of DNA-templated transcription"/>
    <property type="evidence" value="ECO:0007669"/>
    <property type="project" value="InterPro"/>
</dbReference>
<dbReference type="InterPro" id="IPR001867">
    <property type="entry name" value="OmpR/PhoB-type_DNA-bd"/>
</dbReference>
<dbReference type="RefSeq" id="WP_015759536.1">
    <property type="nucleotide sequence ID" value="NC_013216.1"/>
</dbReference>
<dbReference type="CDD" id="cd00383">
    <property type="entry name" value="trans_reg_C"/>
    <property type="match status" value="1"/>
</dbReference>
<dbReference type="InterPro" id="IPR036388">
    <property type="entry name" value="WH-like_DNA-bd_sf"/>
</dbReference>
<dbReference type="Pfam" id="PF00072">
    <property type="entry name" value="Response_reg"/>
    <property type="match status" value="1"/>
</dbReference>